<dbReference type="AlphaFoldDB" id="A0A1Q6F8W5"/>
<comment type="caution">
    <text evidence="1">The sequence shown here is derived from an EMBL/GenBank/DDBJ whole genome shotgun (WGS) entry which is preliminary data.</text>
</comment>
<name>A0A1Q6F8W5_9BACT</name>
<dbReference type="Proteomes" id="UP000187417">
    <property type="component" value="Unassembled WGS sequence"/>
</dbReference>
<gene>
    <name evidence="1" type="ORF">BHV66_04195</name>
</gene>
<organism evidence="1 2">
    <name type="scientific">Alistipes putredinis</name>
    <dbReference type="NCBI Taxonomy" id="28117"/>
    <lineage>
        <taxon>Bacteria</taxon>
        <taxon>Pseudomonadati</taxon>
        <taxon>Bacteroidota</taxon>
        <taxon>Bacteroidia</taxon>
        <taxon>Bacteroidales</taxon>
        <taxon>Rikenellaceae</taxon>
        <taxon>Alistipes</taxon>
    </lineage>
</organism>
<reference evidence="1 2" key="1">
    <citation type="journal article" date="2016" name="Nat. Biotechnol.">
        <title>Measurement of bacterial replication rates in microbial communities.</title>
        <authorList>
            <person name="Brown C.T."/>
            <person name="Olm M.R."/>
            <person name="Thomas B.C."/>
            <person name="Banfield J.F."/>
        </authorList>
    </citation>
    <scope>NUCLEOTIDE SEQUENCE [LARGE SCALE GENOMIC DNA]</scope>
    <source>
        <strain evidence="1">CAG:67_53_122</strain>
    </source>
</reference>
<dbReference type="EMBL" id="MNQH01000015">
    <property type="protein sequence ID" value="OKY95268.1"/>
    <property type="molecule type" value="Genomic_DNA"/>
</dbReference>
<evidence type="ECO:0000313" key="2">
    <source>
        <dbReference type="Proteomes" id="UP000187417"/>
    </source>
</evidence>
<sequence length="91" mass="10905">MYKEYTQKRQKFVVFIAVSSEYRCIQTQNNRLKIIYPCMKVGSLHMGLTDKTVLLSQRCPVKINCNKERVVEWIRRNQWEIIIFIHNLITG</sequence>
<proteinExistence type="predicted"/>
<evidence type="ECO:0000313" key="1">
    <source>
        <dbReference type="EMBL" id="OKY95268.1"/>
    </source>
</evidence>
<protein>
    <submittedName>
        <fullName evidence="1">Uncharacterized protein</fullName>
    </submittedName>
</protein>
<accession>A0A1Q6F8W5</accession>